<keyword evidence="2" id="KW-1185">Reference proteome</keyword>
<evidence type="ECO:0000313" key="1">
    <source>
        <dbReference type="EMBL" id="GAB60923.1"/>
    </source>
</evidence>
<gene>
    <name evidence="1" type="ORF">KSU1_B0066</name>
</gene>
<dbReference type="Proteomes" id="UP000002985">
    <property type="component" value="Unassembled WGS sequence"/>
</dbReference>
<name>I3IGS8_9BACT</name>
<proteinExistence type="predicted"/>
<protein>
    <submittedName>
        <fullName evidence="1">Uncharacterized protein</fullName>
    </submittedName>
</protein>
<dbReference type="AlphaFoldDB" id="I3IGS8"/>
<reference evidence="1 2" key="1">
    <citation type="journal article" date="2012" name="FEBS Lett.">
        <title>Anammox organism KSU-1 expresses a NirK-type copper-containing nitrite reductase instead of a NirS-type with cytochrome cd1.</title>
        <authorList>
            <person name="Hira D."/>
            <person name="Toh H."/>
            <person name="Migita C.T."/>
            <person name="Okubo H."/>
            <person name="Nishiyama T."/>
            <person name="Hattori M."/>
            <person name="Furukawa K."/>
            <person name="Fujii T."/>
        </authorList>
    </citation>
    <scope>NUCLEOTIDE SEQUENCE [LARGE SCALE GENOMIC DNA]</scope>
</reference>
<sequence>MSTFELGYQTLSSFLIELMHPLTYGLTSPVDLTGNALYRFTRSNERQCQISFSQTLIFRRNTFLKQGFRCFSPFRIQLKHRIIPFITYLLIYRTILLNNFIRCSVSLV</sequence>
<accession>I3IGS8</accession>
<evidence type="ECO:0000313" key="2">
    <source>
        <dbReference type="Proteomes" id="UP000002985"/>
    </source>
</evidence>
<dbReference type="EMBL" id="BAFH01000002">
    <property type="protein sequence ID" value="GAB60923.1"/>
    <property type="molecule type" value="Genomic_DNA"/>
</dbReference>
<comment type="caution">
    <text evidence="1">The sequence shown here is derived from an EMBL/GenBank/DDBJ whole genome shotgun (WGS) entry which is preliminary data.</text>
</comment>
<organism evidence="1 2">
    <name type="scientific">Candidatus Jettenia caeni</name>
    <dbReference type="NCBI Taxonomy" id="247490"/>
    <lineage>
        <taxon>Bacteria</taxon>
        <taxon>Pseudomonadati</taxon>
        <taxon>Planctomycetota</taxon>
        <taxon>Candidatus Brocadiia</taxon>
        <taxon>Candidatus Brocadiales</taxon>
        <taxon>Candidatus Brocadiaceae</taxon>
        <taxon>Candidatus Jettenia</taxon>
    </lineage>
</organism>